<feature type="chain" id="PRO_5021966163" evidence="2">
    <location>
        <begin position="21"/>
        <end position="408"/>
    </location>
</feature>
<dbReference type="Pfam" id="PF18962">
    <property type="entry name" value="Por_Secre_tail"/>
    <property type="match status" value="1"/>
</dbReference>
<dbReference type="EMBL" id="VJZT01000029">
    <property type="protein sequence ID" value="TRX35083.1"/>
    <property type="molecule type" value="Genomic_DNA"/>
</dbReference>
<feature type="signal peptide" evidence="2">
    <location>
        <begin position="1"/>
        <end position="20"/>
    </location>
</feature>
<dbReference type="Proteomes" id="UP000316371">
    <property type="component" value="Unassembled WGS sequence"/>
</dbReference>
<keyword evidence="5" id="KW-1185">Reference proteome</keyword>
<proteinExistence type="predicted"/>
<dbReference type="RefSeq" id="WP_144257665.1">
    <property type="nucleotide sequence ID" value="NZ_VJZT01000029.1"/>
</dbReference>
<comment type="caution">
    <text evidence="4">The sequence shown here is derived from an EMBL/GenBank/DDBJ whole genome shotgun (WGS) entry which is preliminary data.</text>
</comment>
<protein>
    <submittedName>
        <fullName evidence="4">T9SS type A sorting domain-containing protein</fullName>
    </submittedName>
</protein>
<dbReference type="InterPro" id="IPR026444">
    <property type="entry name" value="Secre_tail"/>
</dbReference>
<accession>A0A553DQX4</accession>
<evidence type="ECO:0000256" key="2">
    <source>
        <dbReference type="SAM" id="SignalP"/>
    </source>
</evidence>
<organism evidence="4 5">
    <name type="scientific">Flavobacterium restrictum</name>
    <dbReference type="NCBI Taxonomy" id="2594428"/>
    <lineage>
        <taxon>Bacteria</taxon>
        <taxon>Pseudomonadati</taxon>
        <taxon>Bacteroidota</taxon>
        <taxon>Flavobacteriia</taxon>
        <taxon>Flavobacteriales</taxon>
        <taxon>Flavobacteriaceae</taxon>
        <taxon>Flavobacterium</taxon>
    </lineage>
</organism>
<evidence type="ECO:0000313" key="5">
    <source>
        <dbReference type="Proteomes" id="UP000316371"/>
    </source>
</evidence>
<evidence type="ECO:0000256" key="1">
    <source>
        <dbReference type="ARBA" id="ARBA00022729"/>
    </source>
</evidence>
<dbReference type="Gene3D" id="2.60.40.3620">
    <property type="match status" value="2"/>
</dbReference>
<name>A0A553DQX4_9FLAO</name>
<sequence length="408" mass="42224">MKKGLLYLIMCVFAMTAANAQIATVSILGEGVGGWPGDPGNPGPDDVHQMTSTDGGTTWTISGLVVTGPGIKFRANNSWNDATGSPAGGNWGAPAAGVQFPTGIAVNAGSSSDIKVGVVAGIYDVTLDVVTGAYSFNTVAGVSVVKLSGTALASTVTMATADSNIYTYEGTFTAGTVQFDIDGVLNGGNYPTGNATPGSTITVPAGDWVVSIDLGTGDYTFTAPPFKTISITGNANIAWGTDTPLTTTDGINYSITDVAFKAGGFIFRENNSWSVKYAADIKDTEFFATTSGNLSTAGQDFLVTAAQAGTYDITVNRQTLAYTITLKSLGLNKLDAKSFSVYPNPSQGAWNITSKNNNIKSVQVYDINGRVVRNTATTTVDGTTLAKGIYFAKVTTENASATVKLIKN</sequence>
<dbReference type="AlphaFoldDB" id="A0A553DQX4"/>
<keyword evidence="1 2" id="KW-0732">Signal</keyword>
<gene>
    <name evidence="4" type="ORF">FNW21_15515</name>
</gene>
<reference evidence="4 5" key="1">
    <citation type="submission" date="2019-07" db="EMBL/GenBank/DDBJ databases">
        <title>Novel species of Flavobacterium.</title>
        <authorList>
            <person name="Liu Q."/>
            <person name="Xin Y.-H."/>
        </authorList>
    </citation>
    <scope>NUCLEOTIDE SEQUENCE [LARGE SCALE GENOMIC DNA]</scope>
    <source>
        <strain evidence="4 5">LB1R34</strain>
    </source>
</reference>
<evidence type="ECO:0000313" key="4">
    <source>
        <dbReference type="EMBL" id="TRX35083.1"/>
    </source>
</evidence>
<evidence type="ECO:0000259" key="3">
    <source>
        <dbReference type="Pfam" id="PF18962"/>
    </source>
</evidence>
<dbReference type="NCBIfam" id="TIGR04183">
    <property type="entry name" value="Por_Secre_tail"/>
    <property type="match status" value="1"/>
</dbReference>
<dbReference type="OrthoDB" id="975117at2"/>
<feature type="domain" description="Secretion system C-terminal sorting" evidence="3">
    <location>
        <begin position="341"/>
        <end position="406"/>
    </location>
</feature>